<dbReference type="InterPro" id="IPR029044">
    <property type="entry name" value="Nucleotide-diphossugar_trans"/>
</dbReference>
<reference evidence="4" key="1">
    <citation type="journal article" date="2020" name="Biotechnol. Biofuels">
        <title>New insights from the biogas microbiome by comprehensive genome-resolved metagenomics of nearly 1600 species originating from multiple anaerobic digesters.</title>
        <authorList>
            <person name="Campanaro S."/>
            <person name="Treu L."/>
            <person name="Rodriguez-R L.M."/>
            <person name="Kovalovszki A."/>
            <person name="Ziels R.M."/>
            <person name="Maus I."/>
            <person name="Zhu X."/>
            <person name="Kougias P.G."/>
            <person name="Basile A."/>
            <person name="Luo G."/>
            <person name="Schluter A."/>
            <person name="Konstantinidis K.T."/>
            <person name="Angelidaki I."/>
        </authorList>
    </citation>
    <scope>NUCLEOTIDE SEQUENCE</scope>
    <source>
        <strain evidence="4">AS06rmzACSIP_7</strain>
    </source>
</reference>
<dbReference type="AlphaFoldDB" id="A0A971M1L2"/>
<dbReference type="EMBL" id="JAAYEE010000008">
    <property type="protein sequence ID" value="NLW33936.1"/>
    <property type="molecule type" value="Genomic_DNA"/>
</dbReference>
<keyword evidence="2" id="KW-0808">Transferase</keyword>
<comment type="caution">
    <text evidence="4">The sequence shown here is derived from an EMBL/GenBank/DDBJ whole genome shotgun (WGS) entry which is preliminary data.</text>
</comment>
<dbReference type="GO" id="GO:0070569">
    <property type="term" value="F:uridylyltransferase activity"/>
    <property type="evidence" value="ECO:0007669"/>
    <property type="project" value="InterPro"/>
</dbReference>
<dbReference type="Pfam" id="PF01704">
    <property type="entry name" value="UDPGP"/>
    <property type="match status" value="1"/>
</dbReference>
<evidence type="ECO:0000313" key="4">
    <source>
        <dbReference type="EMBL" id="NLW33936.1"/>
    </source>
</evidence>
<evidence type="ECO:0000256" key="2">
    <source>
        <dbReference type="ARBA" id="ARBA00022679"/>
    </source>
</evidence>
<protein>
    <submittedName>
        <fullName evidence="4">UDPGP type 1 family protein</fullName>
    </submittedName>
</protein>
<organism evidence="4 5">
    <name type="scientific">Syntrophorhabdus aromaticivorans</name>
    <dbReference type="NCBI Taxonomy" id="328301"/>
    <lineage>
        <taxon>Bacteria</taxon>
        <taxon>Pseudomonadati</taxon>
        <taxon>Thermodesulfobacteriota</taxon>
        <taxon>Syntrophorhabdia</taxon>
        <taxon>Syntrophorhabdales</taxon>
        <taxon>Syntrophorhabdaceae</taxon>
        <taxon>Syntrophorhabdus</taxon>
    </lineage>
</organism>
<proteinExistence type="inferred from homology"/>
<gene>
    <name evidence="4" type="ORF">GXY80_00440</name>
</gene>
<dbReference type="InterPro" id="IPR039741">
    <property type="entry name" value="UDP-sugar_pyrophosphorylase"/>
</dbReference>
<dbReference type="SUPFAM" id="SSF53448">
    <property type="entry name" value="Nucleotide-diphospho-sugar transferases"/>
    <property type="match status" value="1"/>
</dbReference>
<dbReference type="PANTHER" id="PTHR11952">
    <property type="entry name" value="UDP- GLUCOSE PYROPHOSPHORYLASE"/>
    <property type="match status" value="1"/>
</dbReference>
<evidence type="ECO:0000313" key="5">
    <source>
        <dbReference type="Proteomes" id="UP000777265"/>
    </source>
</evidence>
<evidence type="ECO:0000256" key="3">
    <source>
        <dbReference type="ARBA" id="ARBA00022695"/>
    </source>
</evidence>
<dbReference type="Proteomes" id="UP000777265">
    <property type="component" value="Unassembled WGS sequence"/>
</dbReference>
<name>A0A971M1L2_9BACT</name>
<reference evidence="4" key="2">
    <citation type="submission" date="2020-01" db="EMBL/GenBank/DDBJ databases">
        <authorList>
            <person name="Campanaro S."/>
        </authorList>
    </citation>
    <scope>NUCLEOTIDE SEQUENCE</scope>
    <source>
        <strain evidence="4">AS06rmzACSIP_7</strain>
    </source>
</reference>
<sequence>MNQIDFPDILKDYGQHHILDHYSRLAPDKQKELYDHTAGLDLDLVFKLHRDRARAGDASSLSVEIKPSLIVPIPRTPEGMGRHAAARSAGESLISADRVAALIVAGGQGVRLGHDKPKGTFPVSPVKNKTLFQLFAEQVRALRARFSSRMPLLIMTSRENHDDTIAFFASHNYFGIDKNDVFFFSQGMLPTITPRGELLLKDDAHLLANPDGHGGSLKALATSGLLTHMIDLGITELFYCQVDNPLVKIADPVFLGYHASAKAECSTKVVRRESIDEKVGVYVSLNGKDTILEYSDFGGRHMRALDEQGEILYWAGNTAIHVLNLAFVKRLNDHGFALPYHCASKTIDKPGPDGTTRPIDVWKFETFVFDAIPLAERTCCMEVDRREEFSPVKNKTGPDSPATARRAMVELHRQWLEEAGISVPSKTKVEISPLFALDKEELAEKLKEKTLSLLEDVYIEEIS</sequence>
<accession>A0A971M1L2</accession>
<dbReference type="Gene3D" id="3.90.550.10">
    <property type="entry name" value="Spore Coat Polysaccharide Biosynthesis Protein SpsA, Chain A"/>
    <property type="match status" value="1"/>
</dbReference>
<evidence type="ECO:0000256" key="1">
    <source>
        <dbReference type="ARBA" id="ARBA00010401"/>
    </source>
</evidence>
<dbReference type="InterPro" id="IPR002618">
    <property type="entry name" value="UDPGP_fam"/>
</dbReference>
<dbReference type="PANTHER" id="PTHR11952:SF2">
    <property type="entry name" value="LD24639P"/>
    <property type="match status" value="1"/>
</dbReference>
<comment type="similarity">
    <text evidence="1">Belongs to the UDPGP type 1 family.</text>
</comment>
<keyword evidence="3" id="KW-0548">Nucleotidyltransferase</keyword>